<dbReference type="Gene3D" id="1.20.1250.20">
    <property type="entry name" value="MFS general substrate transporter like domains"/>
    <property type="match status" value="1"/>
</dbReference>
<name>A0A1L9T7G2_9EURO</name>
<feature type="transmembrane region" description="Helical" evidence="10">
    <location>
        <begin position="161"/>
        <end position="184"/>
    </location>
</feature>
<feature type="transmembrane region" description="Helical" evidence="10">
    <location>
        <begin position="358"/>
        <end position="378"/>
    </location>
</feature>
<feature type="transmembrane region" description="Helical" evidence="10">
    <location>
        <begin position="92"/>
        <end position="119"/>
    </location>
</feature>
<evidence type="ECO:0000256" key="4">
    <source>
        <dbReference type="ARBA" id="ARBA00022989"/>
    </source>
</evidence>
<evidence type="ECO:0000256" key="9">
    <source>
        <dbReference type="ARBA" id="ARBA00023242"/>
    </source>
</evidence>
<dbReference type="InterPro" id="IPR011701">
    <property type="entry name" value="MFS"/>
</dbReference>
<dbReference type="InterPro" id="IPR036259">
    <property type="entry name" value="MFS_trans_sf"/>
</dbReference>
<keyword evidence="3 10" id="KW-0812">Transmembrane</keyword>
<dbReference type="GO" id="GO:0008270">
    <property type="term" value="F:zinc ion binding"/>
    <property type="evidence" value="ECO:0007669"/>
    <property type="project" value="InterPro"/>
</dbReference>
<evidence type="ECO:0000256" key="7">
    <source>
        <dbReference type="ARBA" id="ARBA00023136"/>
    </source>
</evidence>
<dbReference type="GO" id="GO:0003677">
    <property type="term" value="F:DNA binding"/>
    <property type="evidence" value="ECO:0007669"/>
    <property type="project" value="UniProtKB-KW"/>
</dbReference>
<dbReference type="InterPro" id="IPR001138">
    <property type="entry name" value="Zn2Cys6_DnaBD"/>
</dbReference>
<feature type="transmembrane region" description="Helical" evidence="10">
    <location>
        <begin position="269"/>
        <end position="290"/>
    </location>
</feature>
<feature type="transmembrane region" description="Helical" evidence="10">
    <location>
        <begin position="327"/>
        <end position="346"/>
    </location>
</feature>
<feature type="transmembrane region" description="Helical" evidence="10">
    <location>
        <begin position="53"/>
        <end position="80"/>
    </location>
</feature>
<dbReference type="GO" id="GO:0022857">
    <property type="term" value="F:transmembrane transporter activity"/>
    <property type="evidence" value="ECO:0007669"/>
    <property type="project" value="InterPro"/>
</dbReference>
<evidence type="ECO:0000256" key="6">
    <source>
        <dbReference type="ARBA" id="ARBA00023125"/>
    </source>
</evidence>
<dbReference type="EMBL" id="KV878593">
    <property type="protein sequence ID" value="OJJ55223.1"/>
    <property type="molecule type" value="Genomic_DNA"/>
</dbReference>
<evidence type="ECO:0000256" key="10">
    <source>
        <dbReference type="SAM" id="Phobius"/>
    </source>
</evidence>
<dbReference type="Pfam" id="PF11951">
    <property type="entry name" value="Fungal_trans_2"/>
    <property type="match status" value="1"/>
</dbReference>
<keyword evidence="7 10" id="KW-0472">Membrane</keyword>
<dbReference type="PANTHER" id="PTHR43791">
    <property type="entry name" value="PERMEASE-RELATED"/>
    <property type="match status" value="1"/>
</dbReference>
<keyword evidence="4 10" id="KW-1133">Transmembrane helix</keyword>
<dbReference type="Pfam" id="PF07690">
    <property type="entry name" value="MFS_1"/>
    <property type="match status" value="1"/>
</dbReference>
<dbReference type="OrthoDB" id="6730379at2759"/>
<dbReference type="CDD" id="cd00067">
    <property type="entry name" value="GAL4"/>
    <property type="match status" value="1"/>
</dbReference>
<dbReference type="SUPFAM" id="SSF57701">
    <property type="entry name" value="Zn2/Cys6 DNA-binding domain"/>
    <property type="match status" value="1"/>
</dbReference>
<dbReference type="PROSITE" id="PS50048">
    <property type="entry name" value="ZN2_CY6_FUNGAL_2"/>
    <property type="match status" value="1"/>
</dbReference>
<dbReference type="Pfam" id="PF00172">
    <property type="entry name" value="Zn_clus"/>
    <property type="match status" value="1"/>
</dbReference>
<feature type="transmembrane region" description="Helical" evidence="10">
    <location>
        <begin position="390"/>
        <end position="410"/>
    </location>
</feature>
<dbReference type="VEuPathDB" id="FungiDB:ASPSYDRAFT_81367"/>
<evidence type="ECO:0000256" key="1">
    <source>
        <dbReference type="ARBA" id="ARBA00004141"/>
    </source>
</evidence>
<dbReference type="GO" id="GO:0000981">
    <property type="term" value="F:DNA-binding transcription factor activity, RNA polymerase II-specific"/>
    <property type="evidence" value="ECO:0007669"/>
    <property type="project" value="InterPro"/>
</dbReference>
<dbReference type="GO" id="GO:0016020">
    <property type="term" value="C:membrane"/>
    <property type="evidence" value="ECO:0007669"/>
    <property type="project" value="UniProtKB-SubCell"/>
</dbReference>
<dbReference type="InterPro" id="IPR021858">
    <property type="entry name" value="Fun_TF"/>
</dbReference>
<evidence type="ECO:0000256" key="8">
    <source>
        <dbReference type="ARBA" id="ARBA00023163"/>
    </source>
</evidence>
<keyword evidence="8" id="KW-0804">Transcription</keyword>
<evidence type="ECO:0000256" key="2">
    <source>
        <dbReference type="ARBA" id="ARBA00022448"/>
    </source>
</evidence>
<protein>
    <recommendedName>
        <fullName evidence="11">Zn(2)-C6 fungal-type domain-containing protein</fullName>
    </recommendedName>
</protein>
<dbReference type="PANTHER" id="PTHR43791:SF41">
    <property type="entry name" value="MAJOR FACILITATOR SUPERFAMILY (MFS) PROFILE DOMAIN-CONTAINING PROTEIN"/>
    <property type="match status" value="1"/>
</dbReference>
<dbReference type="RefSeq" id="XP_040699029.1">
    <property type="nucleotide sequence ID" value="XM_040851086.1"/>
</dbReference>
<evidence type="ECO:0000256" key="3">
    <source>
        <dbReference type="ARBA" id="ARBA00022692"/>
    </source>
</evidence>
<dbReference type="GeneID" id="63767159"/>
<dbReference type="SUPFAM" id="SSF103473">
    <property type="entry name" value="MFS general substrate transporter"/>
    <property type="match status" value="1"/>
</dbReference>
<keyword evidence="9" id="KW-0539">Nucleus</keyword>
<evidence type="ECO:0000256" key="5">
    <source>
        <dbReference type="ARBA" id="ARBA00023015"/>
    </source>
</evidence>
<dbReference type="Proteomes" id="UP000184356">
    <property type="component" value="Unassembled WGS sequence"/>
</dbReference>
<feature type="transmembrane region" description="Helical" evidence="10">
    <location>
        <begin position="297"/>
        <end position="315"/>
    </location>
</feature>
<feature type="transmembrane region" description="Helical" evidence="10">
    <location>
        <begin position="233"/>
        <end position="257"/>
    </location>
</feature>
<keyword evidence="2" id="KW-0813">Transport</keyword>
<dbReference type="SMART" id="SM00066">
    <property type="entry name" value="GAL4"/>
    <property type="match status" value="1"/>
</dbReference>
<accession>A0A1L9T7G2</accession>
<feature type="transmembrane region" description="Helical" evidence="10">
    <location>
        <begin position="131"/>
        <end position="149"/>
    </location>
</feature>
<dbReference type="STRING" id="1036612.A0A1L9T7G2"/>
<evidence type="ECO:0000313" key="13">
    <source>
        <dbReference type="Proteomes" id="UP000184356"/>
    </source>
</evidence>
<keyword evidence="13" id="KW-1185">Reference proteome</keyword>
<dbReference type="InterPro" id="IPR036864">
    <property type="entry name" value="Zn2-C6_fun-type_DNA-bd_sf"/>
</dbReference>
<reference evidence="13" key="1">
    <citation type="journal article" date="2017" name="Genome Biol.">
        <title>Comparative genomics reveals high biological diversity and specific adaptations in the industrially and medically important fungal genus Aspergillus.</title>
        <authorList>
            <person name="de Vries R.P."/>
            <person name="Riley R."/>
            <person name="Wiebenga A."/>
            <person name="Aguilar-Osorio G."/>
            <person name="Amillis S."/>
            <person name="Uchima C.A."/>
            <person name="Anderluh G."/>
            <person name="Asadollahi M."/>
            <person name="Askin M."/>
            <person name="Barry K."/>
            <person name="Battaglia E."/>
            <person name="Bayram O."/>
            <person name="Benocci T."/>
            <person name="Braus-Stromeyer S.A."/>
            <person name="Caldana C."/>
            <person name="Canovas D."/>
            <person name="Cerqueira G.C."/>
            <person name="Chen F."/>
            <person name="Chen W."/>
            <person name="Choi C."/>
            <person name="Clum A."/>
            <person name="Dos Santos R.A."/>
            <person name="Damasio A.R."/>
            <person name="Diallinas G."/>
            <person name="Emri T."/>
            <person name="Fekete E."/>
            <person name="Flipphi M."/>
            <person name="Freyberg S."/>
            <person name="Gallo A."/>
            <person name="Gournas C."/>
            <person name="Habgood R."/>
            <person name="Hainaut M."/>
            <person name="Harispe M.L."/>
            <person name="Henrissat B."/>
            <person name="Hilden K.S."/>
            <person name="Hope R."/>
            <person name="Hossain A."/>
            <person name="Karabika E."/>
            <person name="Karaffa L."/>
            <person name="Karanyi Z."/>
            <person name="Krasevec N."/>
            <person name="Kuo A."/>
            <person name="Kusch H."/>
            <person name="LaButti K."/>
            <person name="Lagendijk E.L."/>
            <person name="Lapidus A."/>
            <person name="Levasseur A."/>
            <person name="Lindquist E."/>
            <person name="Lipzen A."/>
            <person name="Logrieco A.F."/>
            <person name="MacCabe A."/>
            <person name="Maekelae M.R."/>
            <person name="Malavazi I."/>
            <person name="Melin P."/>
            <person name="Meyer V."/>
            <person name="Mielnichuk N."/>
            <person name="Miskei M."/>
            <person name="Molnar A.P."/>
            <person name="Mule G."/>
            <person name="Ngan C.Y."/>
            <person name="Orejas M."/>
            <person name="Orosz E."/>
            <person name="Ouedraogo J.P."/>
            <person name="Overkamp K.M."/>
            <person name="Park H.-S."/>
            <person name="Perrone G."/>
            <person name="Piumi F."/>
            <person name="Punt P.J."/>
            <person name="Ram A.F."/>
            <person name="Ramon A."/>
            <person name="Rauscher S."/>
            <person name="Record E."/>
            <person name="Riano-Pachon D.M."/>
            <person name="Robert V."/>
            <person name="Roehrig J."/>
            <person name="Ruller R."/>
            <person name="Salamov A."/>
            <person name="Salih N.S."/>
            <person name="Samson R.A."/>
            <person name="Sandor E."/>
            <person name="Sanguinetti M."/>
            <person name="Schuetze T."/>
            <person name="Sepcic K."/>
            <person name="Shelest E."/>
            <person name="Sherlock G."/>
            <person name="Sophianopoulou V."/>
            <person name="Squina F.M."/>
            <person name="Sun H."/>
            <person name="Susca A."/>
            <person name="Todd R.B."/>
            <person name="Tsang A."/>
            <person name="Unkles S.E."/>
            <person name="van de Wiele N."/>
            <person name="van Rossen-Uffink D."/>
            <person name="Oliveira J.V."/>
            <person name="Vesth T.C."/>
            <person name="Visser J."/>
            <person name="Yu J.-H."/>
            <person name="Zhou M."/>
            <person name="Andersen M.R."/>
            <person name="Archer D.B."/>
            <person name="Baker S.E."/>
            <person name="Benoit I."/>
            <person name="Brakhage A.A."/>
            <person name="Braus G.H."/>
            <person name="Fischer R."/>
            <person name="Frisvad J.C."/>
            <person name="Goldman G.H."/>
            <person name="Houbraken J."/>
            <person name="Oakley B."/>
            <person name="Pocsi I."/>
            <person name="Scazzocchio C."/>
            <person name="Seiboth B."/>
            <person name="vanKuyk P.A."/>
            <person name="Wortman J."/>
            <person name="Dyer P.S."/>
            <person name="Grigoriev I.V."/>
        </authorList>
    </citation>
    <scope>NUCLEOTIDE SEQUENCE [LARGE SCALE GENOMIC DNA]</scope>
    <source>
        <strain evidence="13">CBS 593.65</strain>
    </source>
</reference>
<proteinExistence type="predicted"/>
<evidence type="ECO:0000313" key="12">
    <source>
        <dbReference type="EMBL" id="OJJ55223.1"/>
    </source>
</evidence>
<feature type="domain" description="Zn(2)-C6 fungal-type" evidence="11">
    <location>
        <begin position="457"/>
        <end position="487"/>
    </location>
</feature>
<organism evidence="12 13">
    <name type="scientific">Aspergillus sydowii CBS 593.65</name>
    <dbReference type="NCBI Taxonomy" id="1036612"/>
    <lineage>
        <taxon>Eukaryota</taxon>
        <taxon>Fungi</taxon>
        <taxon>Dikarya</taxon>
        <taxon>Ascomycota</taxon>
        <taxon>Pezizomycotina</taxon>
        <taxon>Eurotiomycetes</taxon>
        <taxon>Eurotiomycetidae</taxon>
        <taxon>Eurotiales</taxon>
        <taxon>Aspergillaceae</taxon>
        <taxon>Aspergillus</taxon>
        <taxon>Aspergillus subgen. Nidulantes</taxon>
    </lineage>
</organism>
<sequence length="979" mass="108725">MTDQKVAPAVDEPEGKQHATKTLDEAAQYLARNAGFEPLSAGEERKMIRKMDWILLPMLFMTATLGAVDKVAISTAAIYGLETDLHLVGQQFSWAGSILSIGVSCMEAIIVPSISLIVAGFYTKTEQPPRNALVFAAASSVFNGFLSWAVGHIPPTAALSIWQYLFLITGSVSTLWSIIAFILLPSAPMDAFFLTPREKYHAVQRLASNKTGITSQKWKWDQAFEAVIDPKTWILFFFNIAINIPNGGLLTFSGIIINNLGFSPVNTSLLNMPTGVMSTLSAFVFSWVAAKWANRRCLVTMLASCVPAVGAILVYTLPRTNIGGQVVGIYLLYTYFGPYVVGISMAQANTAGNTKKTVQYSVLYIGYAVGSLIGPQTFRANQAPEYTGGFVAMLACYCVCVLLMAGYWILAVSLNRRRVDGVDPTRTEEREEDLGEAFADKTDFQQKGKKENRRRTGCFQCKQKHVQCTEEHPRCRRCEVLGLQCVRGLRLTFREDAMQRGLSFGREGVWTKRPFPKTQRKKGVFQGLPLHSYINRWIFLNVTVDDFKPIRASEPSIQLELAPSPTPFTYHPFHTFPETDSYLLDYFIRGISPSCSLSTSHNPYISLVIPLCFTSQTLRNALLAVAANQLCLLGRPQLRQEACHYKDKALQGLQRELSNSLQDEGAVAAVVMLCFQDISDGCSPSWMTHLRGGLKLINCNTSCNLPSLWKFFRMYFVAHDIMSRTAFNDGQGEEADSFQLWSDGDDLEEIDVLMGCSRGLMSLIHRISVLASTRAKILDTRPLTTSEQQSHTIATIELHHALVSLKQTLPGHSDSNSNSLLERNDLERIADIKRLTALLYLTERLGPLRQTLHNNDTFTSQTHLITSIIESISTLPDMATLLWPLFVLGNVKLENEEHRRFVLDRLLGIQKSRNLGSVRRAIEAVKHSFGTKDLGLNSEAEAEADLGFASAGSRSRSRSTGLGGLQGWGQERVRYISLA</sequence>
<gene>
    <name evidence="12" type="ORF">ASPSYDRAFT_81367</name>
</gene>
<evidence type="ECO:0000259" key="11">
    <source>
        <dbReference type="PROSITE" id="PS50048"/>
    </source>
</evidence>
<comment type="subcellular location">
    <subcellularLocation>
        <location evidence="1">Membrane</location>
        <topology evidence="1">Multi-pass membrane protein</topology>
    </subcellularLocation>
</comment>
<keyword evidence="6" id="KW-0238">DNA-binding</keyword>
<keyword evidence="5" id="KW-0805">Transcription regulation</keyword>
<dbReference type="PROSITE" id="PS00463">
    <property type="entry name" value="ZN2_CY6_FUNGAL_1"/>
    <property type="match status" value="1"/>
</dbReference>
<dbReference type="AlphaFoldDB" id="A0A1L9T7G2"/>